<sequence length="105" mass="11673">MKMIYVTLNNADEARAIARALLERQAAVCCNWFPITCAYRWEGEIVEEPEVVLLVKTRAELTETVEGIVKAAVSYTNCIARISPDAVNSAFLDWLNREVPVGPAC</sequence>
<evidence type="ECO:0000313" key="2">
    <source>
        <dbReference type="EMBL" id="SFK22222.1"/>
    </source>
</evidence>
<proteinExistence type="inferred from homology"/>
<name>A0A1I3XRQ6_9HYPH</name>
<accession>A0A1I3XRQ6</accession>
<protein>
    <submittedName>
        <fullName evidence="2">Divalent cation tolerance protein</fullName>
    </submittedName>
</protein>
<keyword evidence="3" id="KW-1185">Reference proteome</keyword>
<dbReference type="OrthoDB" id="37622at2"/>
<dbReference type="STRING" id="1612308.SAMN05444581_10442"/>
<gene>
    <name evidence="2" type="ORF">SAMN05444581_10442</name>
</gene>
<dbReference type="InterPro" id="IPR004323">
    <property type="entry name" value="Ion_tolerance_CutA"/>
</dbReference>
<reference evidence="2 3" key="1">
    <citation type="submission" date="2016-10" db="EMBL/GenBank/DDBJ databases">
        <authorList>
            <person name="de Groot N.N."/>
        </authorList>
    </citation>
    <scope>NUCLEOTIDE SEQUENCE [LARGE SCALE GENOMIC DNA]</scope>
    <source>
        <strain evidence="2 3">NE2</strain>
    </source>
</reference>
<dbReference type="InterPro" id="IPR011322">
    <property type="entry name" value="N-reg_PII-like_a/b"/>
</dbReference>
<dbReference type="Proteomes" id="UP000198755">
    <property type="component" value="Unassembled WGS sequence"/>
</dbReference>
<dbReference type="InterPro" id="IPR015867">
    <property type="entry name" value="N-reg_PII/ATP_PRibTrfase_C"/>
</dbReference>
<dbReference type="AlphaFoldDB" id="A0A1I3XRQ6"/>
<dbReference type="EMBL" id="FOSN01000004">
    <property type="protein sequence ID" value="SFK22222.1"/>
    <property type="molecule type" value="Genomic_DNA"/>
</dbReference>
<dbReference type="PANTHER" id="PTHR23419:SF8">
    <property type="entry name" value="FI09726P"/>
    <property type="match status" value="1"/>
</dbReference>
<dbReference type="PANTHER" id="PTHR23419">
    <property type="entry name" value="DIVALENT CATION TOLERANCE CUTA-RELATED"/>
    <property type="match status" value="1"/>
</dbReference>
<dbReference type="GO" id="GO:0010038">
    <property type="term" value="P:response to metal ion"/>
    <property type="evidence" value="ECO:0007669"/>
    <property type="project" value="InterPro"/>
</dbReference>
<dbReference type="SUPFAM" id="SSF54913">
    <property type="entry name" value="GlnB-like"/>
    <property type="match status" value="1"/>
</dbReference>
<dbReference type="Gene3D" id="3.30.70.120">
    <property type="match status" value="1"/>
</dbReference>
<dbReference type="Pfam" id="PF03091">
    <property type="entry name" value="CutA1"/>
    <property type="match status" value="1"/>
</dbReference>
<evidence type="ECO:0000313" key="3">
    <source>
        <dbReference type="Proteomes" id="UP000198755"/>
    </source>
</evidence>
<comment type="similarity">
    <text evidence="1">Belongs to the CutA family.</text>
</comment>
<dbReference type="GO" id="GO:0005507">
    <property type="term" value="F:copper ion binding"/>
    <property type="evidence" value="ECO:0007669"/>
    <property type="project" value="TreeGrafter"/>
</dbReference>
<evidence type="ECO:0000256" key="1">
    <source>
        <dbReference type="ARBA" id="ARBA00010169"/>
    </source>
</evidence>
<organism evidence="2 3">
    <name type="scientific">Methylocapsa palsarum</name>
    <dbReference type="NCBI Taxonomy" id="1612308"/>
    <lineage>
        <taxon>Bacteria</taxon>
        <taxon>Pseudomonadati</taxon>
        <taxon>Pseudomonadota</taxon>
        <taxon>Alphaproteobacteria</taxon>
        <taxon>Hyphomicrobiales</taxon>
        <taxon>Beijerinckiaceae</taxon>
        <taxon>Methylocapsa</taxon>
    </lineage>
</organism>